<evidence type="ECO:0000256" key="14">
    <source>
        <dbReference type="HAMAP-Rule" id="MF_00063"/>
    </source>
</evidence>
<dbReference type="InterPro" id="IPR001969">
    <property type="entry name" value="Aspartic_peptidase_AS"/>
</dbReference>
<evidence type="ECO:0000313" key="17">
    <source>
        <dbReference type="Proteomes" id="UP000246352"/>
    </source>
</evidence>
<dbReference type="RefSeq" id="WP_110031836.1">
    <property type="nucleotide sequence ID" value="NZ_QGTR01000002.1"/>
</dbReference>
<evidence type="ECO:0000256" key="12">
    <source>
        <dbReference type="ARBA" id="ARBA00032041"/>
    </source>
</evidence>
<dbReference type="OrthoDB" id="9794018at2"/>
<evidence type="ECO:0000256" key="3">
    <source>
        <dbReference type="ARBA" id="ARBA00022723"/>
    </source>
</evidence>
<keyword evidence="2 14" id="KW-0963">Cytoplasm</keyword>
<evidence type="ECO:0000256" key="7">
    <source>
        <dbReference type="ARBA" id="ARBA00024298"/>
    </source>
</evidence>
<dbReference type="GO" id="GO:0019379">
    <property type="term" value="P:sulfate assimilation, phosphoadenylyl sulfate reduction by phosphoadenylyl-sulfate reductase (thioredoxin)"/>
    <property type="evidence" value="ECO:0007669"/>
    <property type="project" value="UniProtKB-UniRule"/>
</dbReference>
<feature type="binding site" evidence="14">
    <location>
        <position position="136"/>
    </location>
    <ligand>
        <name>[4Fe-4S] cluster</name>
        <dbReference type="ChEBI" id="CHEBI:49883"/>
    </ligand>
</feature>
<keyword evidence="5 14" id="KW-0408">Iron</keyword>
<dbReference type="InterPro" id="IPR004511">
    <property type="entry name" value="PAPS/APS_Rdtase"/>
</dbReference>
<dbReference type="EMBL" id="QGTR01000002">
    <property type="protein sequence ID" value="PWW02119.1"/>
    <property type="molecule type" value="Genomic_DNA"/>
</dbReference>
<dbReference type="NCBIfam" id="NF002537">
    <property type="entry name" value="PRK02090.1"/>
    <property type="match status" value="1"/>
</dbReference>
<feature type="binding site" evidence="14">
    <location>
        <position position="218"/>
    </location>
    <ligand>
        <name>[4Fe-4S] cluster</name>
        <dbReference type="ChEBI" id="CHEBI:49883"/>
    </ligand>
</feature>
<dbReference type="GO" id="GO:0006508">
    <property type="term" value="P:proteolysis"/>
    <property type="evidence" value="ECO:0007669"/>
    <property type="project" value="InterPro"/>
</dbReference>
<dbReference type="GO" id="GO:0004190">
    <property type="term" value="F:aspartic-type endopeptidase activity"/>
    <property type="evidence" value="ECO:0007669"/>
    <property type="project" value="InterPro"/>
</dbReference>
<organism evidence="16 17">
    <name type="scientific">Hoeflea marina</name>
    <dbReference type="NCBI Taxonomy" id="274592"/>
    <lineage>
        <taxon>Bacteria</taxon>
        <taxon>Pseudomonadati</taxon>
        <taxon>Pseudomonadota</taxon>
        <taxon>Alphaproteobacteria</taxon>
        <taxon>Hyphomicrobiales</taxon>
        <taxon>Rhizobiaceae</taxon>
        <taxon>Hoeflea</taxon>
    </lineage>
</organism>
<dbReference type="InterPro" id="IPR002500">
    <property type="entry name" value="PAPS_reduct_dom"/>
</dbReference>
<name>A0A317PPP2_9HYPH</name>
<dbReference type="PANTHER" id="PTHR46482">
    <property type="entry name" value="5'-ADENYLYLSULFATE REDUCTASE 3, CHLOROPLASTIC"/>
    <property type="match status" value="1"/>
</dbReference>
<evidence type="ECO:0000256" key="6">
    <source>
        <dbReference type="ARBA" id="ARBA00023014"/>
    </source>
</evidence>
<evidence type="ECO:0000259" key="15">
    <source>
        <dbReference type="Pfam" id="PF01507"/>
    </source>
</evidence>
<comment type="caution">
    <text evidence="16">The sequence shown here is derived from an EMBL/GenBank/DDBJ whole genome shotgun (WGS) entry which is preliminary data.</text>
</comment>
<dbReference type="GO" id="GO:0070814">
    <property type="term" value="P:hydrogen sulfide biosynthetic process"/>
    <property type="evidence" value="ECO:0007669"/>
    <property type="project" value="UniProtKB-UniRule"/>
</dbReference>
<proteinExistence type="inferred from homology"/>
<keyword evidence="4 14" id="KW-0560">Oxidoreductase</keyword>
<sequence length="259" mass="28038">MAPLHAANRQPIDYAPRPSAVQDEIAALNAELARLPLPGRLLKAASLGRAVFTTSLGLEDQVLTAVIADTGADISVVTLETGRLFAETLELLEATRGRYGIAIEALKPWREDVDGFVAQYGLNGFYDSVEARHACCDARKVMPLARALAGADVWITGIRRGQSRNRADAPFASWDATHGVIKINPLADFALDALEARVRADDIPVNPLHARGYPSIGCEPCTRAIKPGENERAGRWWWEADAKRECGLHVVPATAQIQG</sequence>
<dbReference type="SUPFAM" id="SSF52402">
    <property type="entry name" value="Adenine nucleotide alpha hydrolases-like"/>
    <property type="match status" value="1"/>
</dbReference>
<comment type="pathway">
    <text evidence="8 14">Sulfur metabolism; hydrogen sulfide biosynthesis; sulfite from sulfate.</text>
</comment>
<keyword evidence="3 14" id="KW-0479">Metal-binding</keyword>
<evidence type="ECO:0000256" key="4">
    <source>
        <dbReference type="ARBA" id="ARBA00023002"/>
    </source>
</evidence>
<dbReference type="HAMAP" id="MF_00063">
    <property type="entry name" value="CysH"/>
    <property type="match status" value="1"/>
</dbReference>
<dbReference type="GO" id="GO:0019344">
    <property type="term" value="P:cysteine biosynthetic process"/>
    <property type="evidence" value="ECO:0007669"/>
    <property type="project" value="InterPro"/>
</dbReference>
<comment type="similarity">
    <text evidence="1 14">Belongs to the PAPS reductase family. CysH subfamily.</text>
</comment>
<evidence type="ECO:0000256" key="5">
    <source>
        <dbReference type="ARBA" id="ARBA00023004"/>
    </source>
</evidence>
<accession>A0A317PPP2</accession>
<evidence type="ECO:0000256" key="1">
    <source>
        <dbReference type="ARBA" id="ARBA00009732"/>
    </source>
</evidence>
<comment type="subcellular location">
    <subcellularLocation>
        <location evidence="14">Cytoplasm</location>
    </subcellularLocation>
</comment>
<dbReference type="CDD" id="cd23945">
    <property type="entry name" value="PAPS_reductase"/>
    <property type="match status" value="1"/>
</dbReference>
<keyword evidence="6 14" id="KW-0411">Iron-sulfur</keyword>
<dbReference type="AlphaFoldDB" id="A0A317PPP2"/>
<evidence type="ECO:0000256" key="8">
    <source>
        <dbReference type="ARBA" id="ARBA00024327"/>
    </source>
</evidence>
<reference evidence="16 17" key="1">
    <citation type="submission" date="2018-05" db="EMBL/GenBank/DDBJ databases">
        <title>Genomic Encyclopedia of Type Strains, Phase IV (KMG-IV): sequencing the most valuable type-strain genomes for metagenomic binning, comparative biology and taxonomic classification.</title>
        <authorList>
            <person name="Goeker M."/>
        </authorList>
    </citation>
    <scope>NUCLEOTIDE SEQUENCE [LARGE SCALE GENOMIC DNA]</scope>
    <source>
        <strain evidence="16 17">DSM 16791</strain>
    </source>
</reference>
<feature type="domain" description="Phosphoadenosine phosphosulphate reductase" evidence="15">
    <location>
        <begin position="50"/>
        <end position="224"/>
    </location>
</feature>
<dbReference type="Gene3D" id="3.40.50.620">
    <property type="entry name" value="HUPs"/>
    <property type="match status" value="1"/>
</dbReference>
<dbReference type="PANTHER" id="PTHR46482:SF9">
    <property type="entry name" value="5'-ADENYLYLSULFATE REDUCTASE 1, CHLOROPLASTIC"/>
    <property type="match status" value="1"/>
</dbReference>
<comment type="cofactor">
    <cofactor evidence="14">
        <name>[4Fe-4S] cluster</name>
        <dbReference type="ChEBI" id="CHEBI:49883"/>
    </cofactor>
    <text evidence="14">Binds 1 [4Fe-4S] cluster per subunit.</text>
</comment>
<dbReference type="GO" id="GO:0004604">
    <property type="term" value="F:phosphoadenylyl-sulfate reductase (thioredoxin) activity"/>
    <property type="evidence" value="ECO:0007669"/>
    <property type="project" value="UniProtKB-UniRule"/>
</dbReference>
<evidence type="ECO:0000256" key="10">
    <source>
        <dbReference type="ARBA" id="ARBA00029514"/>
    </source>
</evidence>
<feature type="binding site" evidence="14">
    <location>
        <position position="135"/>
    </location>
    <ligand>
        <name>[4Fe-4S] cluster</name>
        <dbReference type="ChEBI" id="CHEBI:49883"/>
    </ligand>
</feature>
<dbReference type="PROSITE" id="PS00141">
    <property type="entry name" value="ASP_PROTEASE"/>
    <property type="match status" value="1"/>
</dbReference>
<dbReference type="GO" id="GO:0005737">
    <property type="term" value="C:cytoplasm"/>
    <property type="evidence" value="ECO:0007669"/>
    <property type="project" value="UniProtKB-SubCell"/>
</dbReference>
<evidence type="ECO:0000256" key="11">
    <source>
        <dbReference type="ARBA" id="ARBA00030894"/>
    </source>
</evidence>
<comment type="function">
    <text evidence="7 14">Catalyzes the formation of sulfite from adenosine 5'-phosphosulfate (APS) using thioredoxin as an electron donor.</text>
</comment>
<dbReference type="GO" id="GO:0051539">
    <property type="term" value="F:4 iron, 4 sulfur cluster binding"/>
    <property type="evidence" value="ECO:0007669"/>
    <property type="project" value="UniProtKB-UniRule"/>
</dbReference>
<dbReference type="GO" id="GO:0046872">
    <property type="term" value="F:metal ion binding"/>
    <property type="evidence" value="ECO:0007669"/>
    <property type="project" value="UniProtKB-KW"/>
</dbReference>
<dbReference type="NCBIfam" id="TIGR02055">
    <property type="entry name" value="APS_reductase"/>
    <property type="match status" value="1"/>
</dbReference>
<feature type="binding site" evidence="14">
    <location>
        <position position="221"/>
    </location>
    <ligand>
        <name>[4Fe-4S] cluster</name>
        <dbReference type="ChEBI" id="CHEBI:49883"/>
    </ligand>
</feature>
<evidence type="ECO:0000256" key="13">
    <source>
        <dbReference type="ARBA" id="ARBA00048441"/>
    </source>
</evidence>
<evidence type="ECO:0000256" key="2">
    <source>
        <dbReference type="ARBA" id="ARBA00022490"/>
    </source>
</evidence>
<dbReference type="GO" id="GO:0043866">
    <property type="term" value="F:adenylyl-sulfate reductase (thioredoxin) activity"/>
    <property type="evidence" value="ECO:0007669"/>
    <property type="project" value="UniProtKB-EC"/>
</dbReference>
<dbReference type="EC" id="1.8.4.10" evidence="9 14"/>
<dbReference type="Pfam" id="PF01507">
    <property type="entry name" value="PAPS_reduct"/>
    <property type="match status" value="1"/>
</dbReference>
<dbReference type="InterPro" id="IPR011798">
    <property type="entry name" value="APS_reductase"/>
</dbReference>
<dbReference type="Proteomes" id="UP000246352">
    <property type="component" value="Unassembled WGS sequence"/>
</dbReference>
<feature type="active site" description="Nucleophile; cysteine thiosulfonate intermediate" evidence="14">
    <location>
        <position position="246"/>
    </location>
</feature>
<evidence type="ECO:0000256" key="9">
    <source>
        <dbReference type="ARBA" id="ARBA00024386"/>
    </source>
</evidence>
<gene>
    <name evidence="14" type="primary">cysH</name>
    <name evidence="16" type="ORF">DFR52_102787</name>
</gene>
<evidence type="ECO:0000313" key="16">
    <source>
        <dbReference type="EMBL" id="PWW02119.1"/>
    </source>
</evidence>
<comment type="catalytic activity">
    <reaction evidence="13 14">
        <text>[thioredoxin]-disulfide + sulfite + AMP + 2 H(+) = adenosine 5'-phosphosulfate + [thioredoxin]-dithiol</text>
        <dbReference type="Rhea" id="RHEA:21976"/>
        <dbReference type="Rhea" id="RHEA-COMP:10698"/>
        <dbReference type="Rhea" id="RHEA-COMP:10700"/>
        <dbReference type="ChEBI" id="CHEBI:15378"/>
        <dbReference type="ChEBI" id="CHEBI:17359"/>
        <dbReference type="ChEBI" id="CHEBI:29950"/>
        <dbReference type="ChEBI" id="CHEBI:50058"/>
        <dbReference type="ChEBI" id="CHEBI:58243"/>
        <dbReference type="ChEBI" id="CHEBI:456215"/>
        <dbReference type="EC" id="1.8.4.10"/>
    </reaction>
</comment>
<protein>
    <recommendedName>
        <fullName evidence="10 14">Adenosine 5'-phosphosulfate reductase</fullName>
        <shortName evidence="14">APS reductase</shortName>
        <ecNumber evidence="9 14">1.8.4.10</ecNumber>
    </recommendedName>
    <alternativeName>
        <fullName evidence="12 14">5'-adenylylsulfate reductase</fullName>
    </alternativeName>
    <alternativeName>
        <fullName evidence="11 14">Thioredoxin-dependent 5'-adenylylsulfate reductase</fullName>
    </alternativeName>
</protein>
<keyword evidence="17" id="KW-1185">Reference proteome</keyword>
<dbReference type="InterPro" id="IPR014729">
    <property type="entry name" value="Rossmann-like_a/b/a_fold"/>
</dbReference>